<dbReference type="InterPro" id="IPR056822">
    <property type="entry name" value="TEN_NHL"/>
</dbReference>
<evidence type="ECO:0000256" key="2">
    <source>
        <dbReference type="PROSITE-ProRule" id="PRU00504"/>
    </source>
</evidence>
<dbReference type="PROSITE" id="PS51125">
    <property type="entry name" value="NHL"/>
    <property type="match status" value="2"/>
</dbReference>
<dbReference type="GO" id="GO:0016829">
    <property type="term" value="F:lyase activity"/>
    <property type="evidence" value="ECO:0007669"/>
    <property type="project" value="UniProtKB-KW"/>
</dbReference>
<dbReference type="Pfam" id="PF25021">
    <property type="entry name" value="TEN_NHL"/>
    <property type="match status" value="1"/>
</dbReference>
<keyword evidence="6" id="KW-0456">Lyase</keyword>
<keyword evidence="4" id="KW-0732">Signal</keyword>
<dbReference type="EMBL" id="FNOV01000014">
    <property type="protein sequence ID" value="SDY81065.1"/>
    <property type="molecule type" value="Genomic_DNA"/>
</dbReference>
<feature type="signal peptide" evidence="4">
    <location>
        <begin position="1"/>
        <end position="27"/>
    </location>
</feature>
<name>A0A1H3MXW3_9BACT</name>
<gene>
    <name evidence="6" type="ORF">SAMN04488069_11440</name>
</gene>
<dbReference type="Gene3D" id="2.40.10.500">
    <property type="match status" value="1"/>
</dbReference>
<dbReference type="OrthoDB" id="791543at2"/>
<dbReference type="InterPro" id="IPR001258">
    <property type="entry name" value="NHL_repeat"/>
</dbReference>
<dbReference type="SUPFAM" id="SSF101898">
    <property type="entry name" value="NHL repeat"/>
    <property type="match status" value="2"/>
</dbReference>
<feature type="region of interest" description="Disordered" evidence="3">
    <location>
        <begin position="647"/>
        <end position="668"/>
    </location>
</feature>
<reference evidence="7" key="1">
    <citation type="submission" date="2016-10" db="EMBL/GenBank/DDBJ databases">
        <authorList>
            <person name="Varghese N."/>
            <person name="Submissions S."/>
        </authorList>
    </citation>
    <scope>NUCLEOTIDE SEQUENCE [LARGE SCALE GENOMIC DNA]</scope>
    <source>
        <strain evidence="7">CGMCC 1.8975</strain>
    </source>
</reference>
<dbReference type="Proteomes" id="UP000199249">
    <property type="component" value="Unassembled WGS sequence"/>
</dbReference>
<proteinExistence type="predicted"/>
<evidence type="ECO:0000259" key="5">
    <source>
        <dbReference type="Pfam" id="PF25021"/>
    </source>
</evidence>
<dbReference type="InterPro" id="IPR011042">
    <property type="entry name" value="6-blade_b-propeller_TolB-like"/>
</dbReference>
<evidence type="ECO:0000256" key="3">
    <source>
        <dbReference type="SAM" id="MobiDB-lite"/>
    </source>
</evidence>
<evidence type="ECO:0000256" key="1">
    <source>
        <dbReference type="ARBA" id="ARBA00022737"/>
    </source>
</evidence>
<organism evidence="6 7">
    <name type="scientific">Hymenobacter psychrophilus</name>
    <dbReference type="NCBI Taxonomy" id="651662"/>
    <lineage>
        <taxon>Bacteria</taxon>
        <taxon>Pseudomonadati</taxon>
        <taxon>Bacteroidota</taxon>
        <taxon>Cytophagia</taxon>
        <taxon>Cytophagales</taxon>
        <taxon>Hymenobacteraceae</taxon>
        <taxon>Hymenobacter</taxon>
    </lineage>
</organism>
<sequence length="691" mass="70468">MYPFALPRLASWLTLFTLLATTQPTVAQRVAGLANAGRMSTLAGTPPNGSPGSIDGPALQARFNEPQGLVLGANGTLYVADTKNSTIRTISATGVVSTLAGQAGNAGYADGIGPQARFAQPVGVVVDAAGTVYVADQGNHAVRKITSAGIVSTLVGVPAALSRSAAEAISSSAPLRKPTSIAWGPGGDLYVTDEDQGCIYRIHPVTGAVRTWVSREQYLAVASQAPRFRGYELVSLVFDPTGAGYVGDGQGVIRKISPQGDVRDWVGTAGEGGFEDGTGPAAQLGNPTGLALGPDGTLYVADVRYAVIRRVSPAGQVTTLAGQGDQTGSRNGPVATARFLLPRGLARGADGTLFIADELGSCIRRISPQGQVSTWAGAPVRLGGDDGPGATAQFRAPEAVAVDTAGTVYVAEGGNMAVRKIAPDGEVSTLYGGLERSSAPARAVYLHHPTGVAVAPSGIVYVSEASSNVIYQITPQGSISLLAGLPSSEGGAVDGRAAEARFNHPSHLAVGPDGTLYVVDESNALVRTISLQGQVSTLVGKLPVYMGPRDPLLGTPTGVAVDATGTVYVSDGPAHVIRRITPAGKVSVWVGEPGRAGDVDGSGRAARFRLPAGLSLDRQGNLYVADLLNSTVRRVSPAGVVTTLVGEAGQQGSTDGQGPAGRLSQPRSVAVGPDGAVYIADWGNATIRVVR</sequence>
<evidence type="ECO:0000313" key="7">
    <source>
        <dbReference type="Proteomes" id="UP000199249"/>
    </source>
</evidence>
<feature type="domain" description="Teneurin NHL" evidence="5">
    <location>
        <begin position="444"/>
        <end position="530"/>
    </location>
</feature>
<dbReference type="PANTHER" id="PTHR13833:SF71">
    <property type="entry name" value="NHL DOMAIN-CONTAINING PROTEIN"/>
    <property type="match status" value="1"/>
</dbReference>
<dbReference type="PANTHER" id="PTHR13833">
    <property type="match status" value="1"/>
</dbReference>
<feature type="repeat" description="NHL" evidence="2">
    <location>
        <begin position="388"/>
        <end position="424"/>
    </location>
</feature>
<dbReference type="AlphaFoldDB" id="A0A1H3MXW3"/>
<dbReference type="Gene3D" id="2.120.10.30">
    <property type="entry name" value="TolB, C-terminal domain"/>
    <property type="match status" value="5"/>
</dbReference>
<feature type="chain" id="PRO_5011627561" evidence="4">
    <location>
        <begin position="28"/>
        <end position="691"/>
    </location>
</feature>
<evidence type="ECO:0000256" key="4">
    <source>
        <dbReference type="SAM" id="SignalP"/>
    </source>
</evidence>
<accession>A0A1H3MXW3</accession>
<keyword evidence="1" id="KW-0677">Repeat</keyword>
<dbReference type="Pfam" id="PF01436">
    <property type="entry name" value="NHL"/>
    <property type="match status" value="3"/>
</dbReference>
<keyword evidence="7" id="KW-1185">Reference proteome</keyword>
<protein>
    <submittedName>
        <fullName evidence="6">Streptogramin lyase</fullName>
    </submittedName>
</protein>
<feature type="repeat" description="NHL" evidence="2">
    <location>
        <begin position="111"/>
        <end position="148"/>
    </location>
</feature>
<evidence type="ECO:0000313" key="6">
    <source>
        <dbReference type="EMBL" id="SDY81065.1"/>
    </source>
</evidence>
<dbReference type="STRING" id="651662.SAMN04488069_11440"/>